<comment type="caution">
    <text evidence="2">The sequence shown here is derived from an EMBL/GenBank/DDBJ whole genome shotgun (WGS) entry which is preliminary data.</text>
</comment>
<organism evidence="2 3">
    <name type="scientific">Clathrus columnatus</name>
    <dbReference type="NCBI Taxonomy" id="1419009"/>
    <lineage>
        <taxon>Eukaryota</taxon>
        <taxon>Fungi</taxon>
        <taxon>Dikarya</taxon>
        <taxon>Basidiomycota</taxon>
        <taxon>Agaricomycotina</taxon>
        <taxon>Agaricomycetes</taxon>
        <taxon>Phallomycetidae</taxon>
        <taxon>Phallales</taxon>
        <taxon>Clathraceae</taxon>
        <taxon>Clathrus</taxon>
    </lineage>
</organism>
<feature type="compositionally biased region" description="Basic and acidic residues" evidence="1">
    <location>
        <begin position="57"/>
        <end position="67"/>
    </location>
</feature>
<feature type="compositionally biased region" description="Basic and acidic residues" evidence="1">
    <location>
        <begin position="140"/>
        <end position="155"/>
    </location>
</feature>
<dbReference type="Proteomes" id="UP001050691">
    <property type="component" value="Unassembled WGS sequence"/>
</dbReference>
<accession>A0AAV5A3S0</accession>
<keyword evidence="3" id="KW-1185">Reference proteome</keyword>
<gene>
    <name evidence="2" type="ORF">Clacol_003130</name>
</gene>
<feature type="region of interest" description="Disordered" evidence="1">
    <location>
        <begin position="44"/>
        <end position="155"/>
    </location>
</feature>
<reference evidence="2" key="1">
    <citation type="submission" date="2021-10" db="EMBL/GenBank/DDBJ databases">
        <title>De novo Genome Assembly of Clathrus columnatus (Basidiomycota, Fungi) Using Illumina and Nanopore Sequence Data.</title>
        <authorList>
            <person name="Ogiso-Tanaka E."/>
            <person name="Itagaki H."/>
            <person name="Hosoya T."/>
            <person name="Hosaka K."/>
        </authorList>
    </citation>
    <scope>NUCLEOTIDE SEQUENCE</scope>
    <source>
        <strain evidence="2">MO-923</strain>
    </source>
</reference>
<evidence type="ECO:0000313" key="2">
    <source>
        <dbReference type="EMBL" id="GJJ08910.1"/>
    </source>
</evidence>
<protein>
    <recommendedName>
        <fullName evidence="4">C2H2-type domain-containing protein</fullName>
    </recommendedName>
</protein>
<dbReference type="EMBL" id="BPWL01000003">
    <property type="protein sequence ID" value="GJJ08910.1"/>
    <property type="molecule type" value="Genomic_DNA"/>
</dbReference>
<dbReference type="AlphaFoldDB" id="A0AAV5A3S0"/>
<evidence type="ECO:0008006" key="4">
    <source>
        <dbReference type="Google" id="ProtNLM"/>
    </source>
</evidence>
<sequence length="155" mass="17914">MLPFQCYGCEKFYQRSSNLSAHRNKCPGYLAIRRRSEARWKAELEARLEPRTSLGKRSRDEHRDSRTSNKRHKSTRSSSPRSKASDFQIKEVPNPKYERYDDQPGRNSQVKATPYLPLRSMPLGSLPTVAPSSPPTQLERGSHIEKRDDRLSEGR</sequence>
<evidence type="ECO:0000256" key="1">
    <source>
        <dbReference type="SAM" id="MobiDB-lite"/>
    </source>
</evidence>
<name>A0AAV5A3S0_9AGAM</name>
<proteinExistence type="predicted"/>
<evidence type="ECO:0000313" key="3">
    <source>
        <dbReference type="Proteomes" id="UP001050691"/>
    </source>
</evidence>